<dbReference type="EMBL" id="RZGK01000015">
    <property type="protein sequence ID" value="KAF9693772.1"/>
    <property type="molecule type" value="Genomic_DNA"/>
</dbReference>
<sequence length="483" mass="54163">MLEYIMFTLVGLVGTSTAFRNKIFDARRLFFTVEMLEQEGGIVQMFRTGPYKNKIFWRRPRTLMNFPGSILLVAPTPLQDLSSNKPNLRETALCIDTFIRDRACPAFIMQTSLNSLAAGDGLLASIFQAHKTARYLELGVITKTDALEQHCTCGNQADRAQTERFCMTCHKIDGYAVMVKQNVGEGTLPLCCNCGSRNASSSTQRPLSNDCSDYIPRRVTNIHRTDAAHHEPSWKPREMIDFLVENRVKTDDKSLWYDSDRGNHVSLSARKWPSDANIDLCLANRHPYSMSIDKPHLRILLADGTVALHDTTNVCLTTSCINLAKGTDPPAVLPLIKKALQPKQVAASGGVRADYAPEIPDDWEILDRASDNLRMIKGITPYFSRARLSSIPKKKEEQQVRAQGKSGKWDGKSMPPSLNSSFRTRGEVFKGTEACKEFMKQFPVWTDDGWKVLLSVVSQMEGDRGPNGFNKRKLPDLPRMGPM</sequence>
<evidence type="ECO:0000313" key="3">
    <source>
        <dbReference type="EMBL" id="KAF9693772.1"/>
    </source>
</evidence>
<dbReference type="AlphaFoldDB" id="A0A8H7MHS8"/>
<keyword evidence="2" id="KW-0732">Signal</keyword>
<dbReference type="OrthoDB" id="3848087at2759"/>
<organism evidence="3 4">
    <name type="scientific">Ascochyta lentis</name>
    <dbReference type="NCBI Taxonomy" id="205686"/>
    <lineage>
        <taxon>Eukaryota</taxon>
        <taxon>Fungi</taxon>
        <taxon>Dikarya</taxon>
        <taxon>Ascomycota</taxon>
        <taxon>Pezizomycotina</taxon>
        <taxon>Dothideomycetes</taxon>
        <taxon>Pleosporomycetidae</taxon>
        <taxon>Pleosporales</taxon>
        <taxon>Pleosporineae</taxon>
        <taxon>Didymellaceae</taxon>
        <taxon>Ascochyta</taxon>
    </lineage>
</organism>
<gene>
    <name evidence="3" type="ORF">EKO04_008346</name>
</gene>
<comment type="caution">
    <text evidence="3">The sequence shown here is derived from an EMBL/GenBank/DDBJ whole genome shotgun (WGS) entry which is preliminary data.</text>
</comment>
<feature type="chain" id="PRO_5034246578" evidence="2">
    <location>
        <begin position="19"/>
        <end position="483"/>
    </location>
</feature>
<keyword evidence="4" id="KW-1185">Reference proteome</keyword>
<evidence type="ECO:0000256" key="2">
    <source>
        <dbReference type="SAM" id="SignalP"/>
    </source>
</evidence>
<evidence type="ECO:0000256" key="1">
    <source>
        <dbReference type="SAM" id="MobiDB-lite"/>
    </source>
</evidence>
<protein>
    <submittedName>
        <fullName evidence="3">Uncharacterized protein</fullName>
    </submittedName>
</protein>
<name>A0A8H7MHS8_9PLEO</name>
<feature type="region of interest" description="Disordered" evidence="1">
    <location>
        <begin position="464"/>
        <end position="483"/>
    </location>
</feature>
<proteinExistence type="predicted"/>
<reference evidence="3" key="2">
    <citation type="submission" date="2020-09" db="EMBL/GenBank/DDBJ databases">
        <title>Reference genome assembly for Australian Ascochyta lentis isolate Al4.</title>
        <authorList>
            <person name="Lee R.C."/>
            <person name="Farfan-Caceres L.M."/>
            <person name="Debler J.W."/>
            <person name="Williams A.H."/>
            <person name="Henares B.M."/>
        </authorList>
    </citation>
    <scope>NUCLEOTIDE SEQUENCE</scope>
    <source>
        <strain evidence="3">Al4</strain>
    </source>
</reference>
<dbReference type="Proteomes" id="UP000651452">
    <property type="component" value="Unassembled WGS sequence"/>
</dbReference>
<feature type="signal peptide" evidence="2">
    <location>
        <begin position="1"/>
        <end position="18"/>
    </location>
</feature>
<accession>A0A8H7MHS8</accession>
<reference evidence="3" key="1">
    <citation type="submission" date="2018-12" db="EMBL/GenBank/DDBJ databases">
        <authorList>
            <person name="Syme R.A."/>
            <person name="Farfan-Caceres L."/>
            <person name="Lichtenzveig J."/>
        </authorList>
    </citation>
    <scope>NUCLEOTIDE SEQUENCE</scope>
    <source>
        <strain evidence="3">Al4</strain>
    </source>
</reference>
<evidence type="ECO:0000313" key="4">
    <source>
        <dbReference type="Proteomes" id="UP000651452"/>
    </source>
</evidence>
<feature type="region of interest" description="Disordered" evidence="1">
    <location>
        <begin position="393"/>
        <end position="423"/>
    </location>
</feature>